<evidence type="ECO:0000313" key="9">
    <source>
        <dbReference type="Proteomes" id="UP000030185"/>
    </source>
</evidence>
<evidence type="ECO:0000256" key="2">
    <source>
        <dbReference type="ARBA" id="ARBA00022475"/>
    </source>
</evidence>
<feature type="transmembrane region" description="Helical" evidence="6">
    <location>
        <begin position="138"/>
        <end position="160"/>
    </location>
</feature>
<evidence type="ECO:0000256" key="5">
    <source>
        <dbReference type="ARBA" id="ARBA00023136"/>
    </source>
</evidence>
<feature type="transmembrane region" description="Helical" evidence="6">
    <location>
        <begin position="12"/>
        <end position="32"/>
    </location>
</feature>
<feature type="transmembrane region" description="Helical" evidence="6">
    <location>
        <begin position="52"/>
        <end position="72"/>
    </location>
</feature>
<dbReference type="OrthoDB" id="9812221at2"/>
<feature type="transmembrane region" description="Helical" evidence="6">
    <location>
        <begin position="79"/>
        <end position="99"/>
    </location>
</feature>
<feature type="transmembrane region" description="Helical" evidence="6">
    <location>
        <begin position="306"/>
        <end position="331"/>
    </location>
</feature>
<sequence length="401" mass="43621">MENQSENRKGEKLLLFVLAAINFTHIMDFVIMMPMNPVLQSVLHINNKQFSLLVAAYAASAGIFGFVGSFFIDRFDRKTALLALYLGFIISTLGCALAQSYSLFLAARFLAGAFGGILGALVLAVIGDAIPEERRGKATGFVMAAFSAASIAGIPLGYFLAVKINWHMPFFLITAISLAVWVVAWKTFPSLRSHISVGIKQNPFALIKHIFSNSNLLWALLFTFVLMIAGLTVIPFISDYMVKNVGFEKDQIAYIYLFGGLATFYSSPAIGKLADLHGKRKVFIIMALISIIPILLVTNLPQVPKYAAFLVTTSFFIAFGGRFVPAMAMVTSSVEKKQRGGFMSFNSSVQQLSSALSSLLGGLIISTTLDDKVSGFWKLGLIASLATVLCVLISMKVKQVE</sequence>
<keyword evidence="8" id="KW-0813">Transport</keyword>
<feature type="transmembrane region" description="Helical" evidence="6">
    <location>
        <begin position="105"/>
        <end position="126"/>
    </location>
</feature>
<proteinExistence type="predicted"/>
<keyword evidence="2" id="KW-1003">Cell membrane</keyword>
<dbReference type="EMBL" id="BBLT01000001">
    <property type="protein sequence ID" value="GAL83527.1"/>
    <property type="molecule type" value="Genomic_DNA"/>
</dbReference>
<dbReference type="GO" id="GO:0005886">
    <property type="term" value="C:plasma membrane"/>
    <property type="evidence" value="ECO:0007669"/>
    <property type="project" value="UniProtKB-SubCell"/>
</dbReference>
<feature type="transmembrane region" description="Helical" evidence="6">
    <location>
        <begin position="352"/>
        <end position="369"/>
    </location>
</feature>
<keyword evidence="3 6" id="KW-0812">Transmembrane</keyword>
<dbReference type="PROSITE" id="PS50850">
    <property type="entry name" value="MFS"/>
    <property type="match status" value="1"/>
</dbReference>
<keyword evidence="5 6" id="KW-0472">Membrane</keyword>
<dbReference type="RefSeq" id="WP_081990382.1">
    <property type="nucleotide sequence ID" value="NZ_BBLT01000001.1"/>
</dbReference>
<evidence type="ECO:0000313" key="8">
    <source>
        <dbReference type="EMBL" id="GAL83527.1"/>
    </source>
</evidence>
<evidence type="ECO:0000256" key="3">
    <source>
        <dbReference type="ARBA" id="ARBA00022692"/>
    </source>
</evidence>
<name>A0A098LAQ3_9BACT</name>
<dbReference type="Gene3D" id="1.20.1250.20">
    <property type="entry name" value="MFS general substrate transporter like domains"/>
    <property type="match status" value="1"/>
</dbReference>
<organism evidence="8 9">
    <name type="scientific">Sporocytophaga myxococcoides</name>
    <dbReference type="NCBI Taxonomy" id="153721"/>
    <lineage>
        <taxon>Bacteria</taxon>
        <taxon>Pseudomonadati</taxon>
        <taxon>Bacteroidota</taxon>
        <taxon>Cytophagia</taxon>
        <taxon>Cytophagales</taxon>
        <taxon>Cytophagaceae</taxon>
        <taxon>Sporocytophaga</taxon>
    </lineage>
</organism>
<feature type="transmembrane region" description="Helical" evidence="6">
    <location>
        <begin position="216"/>
        <end position="237"/>
    </location>
</feature>
<dbReference type="Proteomes" id="UP000030185">
    <property type="component" value="Unassembled WGS sequence"/>
</dbReference>
<feature type="transmembrane region" description="Helical" evidence="6">
    <location>
        <begin position="375"/>
        <end position="395"/>
    </location>
</feature>
<keyword evidence="9" id="KW-1185">Reference proteome</keyword>
<dbReference type="InterPro" id="IPR050189">
    <property type="entry name" value="MFS_Efflux_Transporters"/>
</dbReference>
<dbReference type="CDD" id="cd17324">
    <property type="entry name" value="MFS_NepI_like"/>
    <property type="match status" value="1"/>
</dbReference>
<dbReference type="GO" id="GO:0022857">
    <property type="term" value="F:transmembrane transporter activity"/>
    <property type="evidence" value="ECO:0007669"/>
    <property type="project" value="InterPro"/>
</dbReference>
<feature type="transmembrane region" description="Helical" evidence="6">
    <location>
        <begin position="166"/>
        <end position="185"/>
    </location>
</feature>
<evidence type="ECO:0000259" key="7">
    <source>
        <dbReference type="PROSITE" id="PS50850"/>
    </source>
</evidence>
<dbReference type="AlphaFoldDB" id="A0A098LAQ3"/>
<dbReference type="InterPro" id="IPR020846">
    <property type="entry name" value="MFS_dom"/>
</dbReference>
<dbReference type="Pfam" id="PF07690">
    <property type="entry name" value="MFS_1"/>
    <property type="match status" value="1"/>
</dbReference>
<feature type="transmembrane region" description="Helical" evidence="6">
    <location>
        <begin position="252"/>
        <end position="270"/>
    </location>
</feature>
<dbReference type="SUPFAM" id="SSF103473">
    <property type="entry name" value="MFS general substrate transporter"/>
    <property type="match status" value="1"/>
</dbReference>
<dbReference type="InterPro" id="IPR036259">
    <property type="entry name" value="MFS_trans_sf"/>
</dbReference>
<keyword evidence="4 6" id="KW-1133">Transmembrane helix</keyword>
<dbReference type="PANTHER" id="PTHR43124">
    <property type="entry name" value="PURINE EFFLUX PUMP PBUE"/>
    <property type="match status" value="1"/>
</dbReference>
<dbReference type="PANTHER" id="PTHR43124:SF3">
    <property type="entry name" value="CHLORAMPHENICOL EFFLUX PUMP RV0191"/>
    <property type="match status" value="1"/>
</dbReference>
<dbReference type="eggNOG" id="COG2814">
    <property type="taxonomic scope" value="Bacteria"/>
</dbReference>
<protein>
    <submittedName>
        <fullName evidence="8">Sugar transporter</fullName>
    </submittedName>
</protein>
<feature type="domain" description="Major facilitator superfamily (MFS) profile" evidence="7">
    <location>
        <begin position="14"/>
        <end position="398"/>
    </location>
</feature>
<comment type="caution">
    <text evidence="8">The sequence shown here is derived from an EMBL/GenBank/DDBJ whole genome shotgun (WGS) entry which is preliminary data.</text>
</comment>
<accession>A0A098LAQ3</accession>
<evidence type="ECO:0000256" key="1">
    <source>
        <dbReference type="ARBA" id="ARBA00004651"/>
    </source>
</evidence>
<comment type="subcellular location">
    <subcellularLocation>
        <location evidence="1">Cell membrane</location>
        <topology evidence="1">Multi-pass membrane protein</topology>
    </subcellularLocation>
</comment>
<reference evidence="8 9" key="1">
    <citation type="submission" date="2014-09" db="EMBL/GenBank/DDBJ databases">
        <title>Sporocytophaga myxococcoides PG-01 genome sequencing.</title>
        <authorList>
            <person name="Liu L."/>
            <person name="Gao P.J."/>
            <person name="Chen G.J."/>
            <person name="Wang L.S."/>
        </authorList>
    </citation>
    <scope>NUCLEOTIDE SEQUENCE [LARGE SCALE GENOMIC DNA]</scope>
    <source>
        <strain evidence="8 9">PG-01</strain>
    </source>
</reference>
<dbReference type="InterPro" id="IPR011701">
    <property type="entry name" value="MFS"/>
</dbReference>
<evidence type="ECO:0000256" key="6">
    <source>
        <dbReference type="SAM" id="Phobius"/>
    </source>
</evidence>
<dbReference type="STRING" id="153721.MYP_754"/>
<evidence type="ECO:0000256" key="4">
    <source>
        <dbReference type="ARBA" id="ARBA00022989"/>
    </source>
</evidence>
<feature type="transmembrane region" description="Helical" evidence="6">
    <location>
        <begin position="282"/>
        <end position="300"/>
    </location>
</feature>
<keyword evidence="8" id="KW-0762">Sugar transport</keyword>
<gene>
    <name evidence="8" type="ORF">MYP_754</name>
</gene>